<name>A0A328VJV0_9CHLR</name>
<keyword evidence="2" id="KW-1185">Reference proteome</keyword>
<gene>
    <name evidence="1" type="ORF">A4R35_10075</name>
</gene>
<dbReference type="Proteomes" id="UP000248706">
    <property type="component" value="Unassembled WGS sequence"/>
</dbReference>
<protein>
    <submittedName>
        <fullName evidence="1">Uncharacterized protein</fullName>
    </submittedName>
</protein>
<proteinExistence type="predicted"/>
<accession>A0A328VJV0</accession>
<dbReference type="EMBL" id="MCIF01000002">
    <property type="protein sequence ID" value="RAQ95883.1"/>
    <property type="molecule type" value="Genomic_DNA"/>
</dbReference>
<dbReference type="AlphaFoldDB" id="A0A328VJV0"/>
<evidence type="ECO:0000313" key="2">
    <source>
        <dbReference type="Proteomes" id="UP000248706"/>
    </source>
</evidence>
<organism evidence="1 2">
    <name type="scientific">Thermogemmatispora tikiterensis</name>
    <dbReference type="NCBI Taxonomy" id="1825093"/>
    <lineage>
        <taxon>Bacteria</taxon>
        <taxon>Bacillati</taxon>
        <taxon>Chloroflexota</taxon>
        <taxon>Ktedonobacteria</taxon>
        <taxon>Thermogemmatisporales</taxon>
        <taxon>Thermogemmatisporaceae</taxon>
        <taxon>Thermogemmatispora</taxon>
    </lineage>
</organism>
<evidence type="ECO:0000313" key="1">
    <source>
        <dbReference type="EMBL" id="RAQ95883.1"/>
    </source>
</evidence>
<reference evidence="1 2" key="1">
    <citation type="submission" date="2016-08" db="EMBL/GenBank/DDBJ databases">
        <title>Analysis of Carbohydrate Active Enzymes in Thermogemmatispora T81 Reveals Carbohydrate Degradation Ability.</title>
        <authorList>
            <person name="Tomazini A."/>
            <person name="Lal S."/>
            <person name="Stott M."/>
            <person name="Henrissat B."/>
            <person name="Polikarpov I."/>
            <person name="Sparling R."/>
            <person name="Levin D.B."/>
        </authorList>
    </citation>
    <scope>NUCLEOTIDE SEQUENCE [LARGE SCALE GENOMIC DNA]</scope>
    <source>
        <strain evidence="1 2">T81</strain>
    </source>
</reference>
<sequence length="61" mass="6476">MLIALLAWSPRLPGGPASPSCLPSRRCPPRNRCACAGGEMTAREGVLHGCLSRVVRLFSQA</sequence>
<comment type="caution">
    <text evidence="1">The sequence shown here is derived from an EMBL/GenBank/DDBJ whole genome shotgun (WGS) entry which is preliminary data.</text>
</comment>